<reference evidence="1" key="1">
    <citation type="journal article" date="2015" name="Nature">
        <title>Complex archaea that bridge the gap between prokaryotes and eukaryotes.</title>
        <authorList>
            <person name="Spang A."/>
            <person name="Saw J.H."/>
            <person name="Jorgensen S.L."/>
            <person name="Zaremba-Niedzwiedzka K."/>
            <person name="Martijn J."/>
            <person name="Lind A.E."/>
            <person name="van Eijk R."/>
            <person name="Schleper C."/>
            <person name="Guy L."/>
            <person name="Ettema T.J."/>
        </authorList>
    </citation>
    <scope>NUCLEOTIDE SEQUENCE</scope>
</reference>
<sequence>MMWLLFYHIMSFMMISRRQFIISAGTLAFMGLSRSTFGKVPLLEVSEHLSAYGPLVTDPNRLLDLPAGFSYQVISKLGDKMDDGFTVPDKADGMGCIALDDERVALVRNHELKPTDLVKADVSLQTHKSSFAYDTTAQGVALPGGTSHIIYNLKTAKKEQEYLSLIGTIRNCSGGITPWGSWLTCEESVLTKADGFNQDHGYIFEIPANAKGLVKPEPLKAMGRFNHEAAAVDPTTGIVYLTEDKGDSLFYRFIPNEYGKLSKGGKLQAMVIKAQPQFDTRNWVTGAMPLQHNMAVEWVDLAQPESPKDDLRIRGHKQGAALFARGEGIHWGEKELYFCCTNGGQKQLGQVMKYQPSAFEGTDKEHLAPGQVQLFVESTDKSLFNFGDNLTVAPNGHLIVCEDQYTDVVDNHLRGVTPSGEVYNFARLTAQTELAGACFSADGNTLFVNVYSPTKTLAITGPWQSFKG</sequence>
<evidence type="ECO:0008006" key="2">
    <source>
        <dbReference type="Google" id="ProtNLM"/>
    </source>
</evidence>
<protein>
    <recommendedName>
        <fullName evidence="2">Phosphatase</fullName>
    </recommendedName>
</protein>
<evidence type="ECO:0000313" key="1">
    <source>
        <dbReference type="EMBL" id="KKL88028.1"/>
    </source>
</evidence>
<proteinExistence type="predicted"/>
<dbReference type="AlphaFoldDB" id="A0A0F9FP52"/>
<name>A0A0F9FP52_9ZZZZ</name>
<dbReference type="EMBL" id="LAZR01020678">
    <property type="protein sequence ID" value="KKL88028.1"/>
    <property type="molecule type" value="Genomic_DNA"/>
</dbReference>
<dbReference type="PANTHER" id="PTHR35399">
    <property type="entry name" value="SLR8030 PROTEIN"/>
    <property type="match status" value="1"/>
</dbReference>
<accession>A0A0F9FP52</accession>
<dbReference type="PANTHER" id="PTHR35399:SF4">
    <property type="entry name" value="MEMBRANE PROTEIN"/>
    <property type="match status" value="1"/>
</dbReference>
<dbReference type="InterPro" id="IPR008557">
    <property type="entry name" value="PhoX"/>
</dbReference>
<gene>
    <name evidence="1" type="ORF">LCGC14_1928800</name>
</gene>
<dbReference type="Pfam" id="PF05787">
    <property type="entry name" value="PhoX"/>
    <property type="match status" value="2"/>
</dbReference>
<organism evidence="1">
    <name type="scientific">marine sediment metagenome</name>
    <dbReference type="NCBI Taxonomy" id="412755"/>
    <lineage>
        <taxon>unclassified sequences</taxon>
        <taxon>metagenomes</taxon>
        <taxon>ecological metagenomes</taxon>
    </lineage>
</organism>
<dbReference type="SUPFAM" id="SSF63829">
    <property type="entry name" value="Calcium-dependent phosphotriesterase"/>
    <property type="match status" value="1"/>
</dbReference>
<comment type="caution">
    <text evidence="1">The sequence shown here is derived from an EMBL/GenBank/DDBJ whole genome shotgun (WGS) entry which is preliminary data.</text>
</comment>